<sequence>MKVRTYFKEVLIFILLMIITTLILGILNSAFSFNDSIISPVATFLGALSGAAITGGIAIKVAQDQNMNQNMLFEEQVKKREEELQSEKRSIEFNKNYNQIVVLFYIEKDLIIMMQECIKLNKQYRQVIQNDNLYQTVSKVKFSDGKYWMDIDKIIDVDLRIKLQMFREQYDSLVNLHRKSTIEYQDELELVSIEIEKLLHLEKDNKITKEERVHLKQKQLKKLNLEADWEYYYQEKQYAWNAFSDLAHYEFGEDLRKRVRGELEKSCDFCGVEEPIDLSQFINY</sequence>
<keyword evidence="1" id="KW-1133">Transmembrane helix</keyword>
<feature type="transmembrane region" description="Helical" evidence="1">
    <location>
        <begin position="37"/>
        <end position="59"/>
    </location>
</feature>
<evidence type="ECO:0000313" key="2">
    <source>
        <dbReference type="EMBL" id="QQP14666.1"/>
    </source>
</evidence>
<protein>
    <submittedName>
        <fullName evidence="2">YrzE family protein</fullName>
    </submittedName>
</protein>
<name>A0ABX7AXX6_9BACI</name>
<dbReference type="Proteomes" id="UP000596049">
    <property type="component" value="Chromosome"/>
</dbReference>
<proteinExistence type="predicted"/>
<dbReference type="EMBL" id="CP067341">
    <property type="protein sequence ID" value="QQP14666.1"/>
    <property type="molecule type" value="Genomic_DNA"/>
</dbReference>
<gene>
    <name evidence="2" type="ORF">FJQ98_12045</name>
</gene>
<keyword evidence="1" id="KW-0472">Membrane</keyword>
<organism evidence="2 3">
    <name type="scientific">Lysinibacillus agricola</name>
    <dbReference type="NCBI Taxonomy" id="2590012"/>
    <lineage>
        <taxon>Bacteria</taxon>
        <taxon>Bacillati</taxon>
        <taxon>Bacillota</taxon>
        <taxon>Bacilli</taxon>
        <taxon>Bacillales</taxon>
        <taxon>Bacillaceae</taxon>
        <taxon>Lysinibacillus</taxon>
    </lineage>
</organism>
<feature type="transmembrane region" description="Helical" evidence="1">
    <location>
        <begin position="12"/>
        <end position="31"/>
    </location>
</feature>
<evidence type="ECO:0000313" key="3">
    <source>
        <dbReference type="Proteomes" id="UP000596049"/>
    </source>
</evidence>
<keyword evidence="1" id="KW-0812">Transmembrane</keyword>
<evidence type="ECO:0000256" key="1">
    <source>
        <dbReference type="SAM" id="Phobius"/>
    </source>
</evidence>
<reference evidence="2 3" key="1">
    <citation type="submission" date="2020-01" db="EMBL/GenBank/DDBJ databases">
        <authorList>
            <person name="Liu G."/>
            <person name="Liu B."/>
        </authorList>
    </citation>
    <scope>NUCLEOTIDE SEQUENCE [LARGE SCALE GENOMIC DNA]</scope>
    <source>
        <strain evidence="2 3">FJAT-51161</strain>
    </source>
</reference>
<accession>A0ABX7AXX6</accession>
<dbReference type="RefSeq" id="WP_053596564.1">
    <property type="nucleotide sequence ID" value="NZ_CP067341.1"/>
</dbReference>
<keyword evidence="3" id="KW-1185">Reference proteome</keyword>